<sequence>MSGEPPSAGQFAEQFGDKPVCKGEVHIRASMAATSLAVEIAESIEKSDGSWAYEGDDLPGQIAPHLLPVLMELESRNVEPTYTMSQAIDRIVDGLGLEWKDDDVGGRVRRITSSNGIFASYRVVEFGDRFVAVIPSGNVVCGSIQHGQQLCLNVEKRRFRAEIENAVAK</sequence>
<reference evidence="1" key="1">
    <citation type="submission" date="2020-05" db="EMBL/GenBank/DDBJ databases">
        <authorList>
            <person name="Chiriac C."/>
            <person name="Salcher M."/>
            <person name="Ghai R."/>
            <person name="Kavagutti S V."/>
        </authorList>
    </citation>
    <scope>NUCLEOTIDE SEQUENCE</scope>
</reference>
<protein>
    <submittedName>
        <fullName evidence="1">Uncharacterized protein</fullName>
    </submittedName>
</protein>
<dbReference type="EMBL" id="LR797178">
    <property type="protein sequence ID" value="CAB4191425.1"/>
    <property type="molecule type" value="Genomic_DNA"/>
</dbReference>
<name>A0A6J5RGH3_9CAUD</name>
<organism evidence="1">
    <name type="scientific">uncultured Caudovirales phage</name>
    <dbReference type="NCBI Taxonomy" id="2100421"/>
    <lineage>
        <taxon>Viruses</taxon>
        <taxon>Duplodnaviria</taxon>
        <taxon>Heunggongvirae</taxon>
        <taxon>Uroviricota</taxon>
        <taxon>Caudoviricetes</taxon>
        <taxon>Peduoviridae</taxon>
        <taxon>Maltschvirus</taxon>
        <taxon>Maltschvirus maltsch</taxon>
    </lineage>
</organism>
<proteinExistence type="predicted"/>
<accession>A0A6J5RGH3</accession>
<evidence type="ECO:0000313" key="1">
    <source>
        <dbReference type="EMBL" id="CAB4191425.1"/>
    </source>
</evidence>
<gene>
    <name evidence="1" type="ORF">UFOVP1229_29</name>
</gene>